<dbReference type="SUPFAM" id="SSF49478">
    <property type="entry name" value="Cna protein B-type domain"/>
    <property type="match status" value="1"/>
</dbReference>
<accession>A0A9X1WWX8</accession>
<name>A0A9X1WWX8_9GAMM</name>
<evidence type="ECO:0000313" key="1">
    <source>
        <dbReference type="EMBL" id="MCJ8145377.1"/>
    </source>
</evidence>
<sequence length="184" mass="20869">MLWLAPEENNQTLAYYGEFSAGELDNQTGALKTFNTAKAQQGDKEYSAKVETDHLIYATTGEQDVRVSQDMLYDETLINFLAKTGRQNSNVTMEMEIVPVATNAKQFTVIYDGKRLSGQEVVVFAPNRWSKTYYTNDKGQFSVETPWTGLYVIEAGKAVEEFGKYQEKAYKSRYIVSTLSFEID</sequence>
<dbReference type="EMBL" id="JAKUML010000001">
    <property type="protein sequence ID" value="MCJ8145377.1"/>
    <property type="molecule type" value="Genomic_DNA"/>
</dbReference>
<dbReference type="InterPro" id="IPR019613">
    <property type="entry name" value="DUF4198"/>
</dbReference>
<reference evidence="1" key="1">
    <citation type="submission" date="2022-02" db="EMBL/GenBank/DDBJ databases">
        <title>Acinetobacter A3.8 sp. nov., isolated from Sediment (Zhairuo Island).</title>
        <authorList>
            <person name="Zheng K."/>
        </authorList>
    </citation>
    <scope>NUCLEOTIDE SEQUENCE</scope>
    <source>
        <strain evidence="1">A3.8</strain>
    </source>
</reference>
<dbReference type="Pfam" id="PF10670">
    <property type="entry name" value="DUF4198"/>
    <property type="match status" value="1"/>
</dbReference>
<dbReference type="AlphaFoldDB" id="A0A9X1WWX8"/>
<dbReference type="RefSeq" id="WP_241569935.1">
    <property type="nucleotide sequence ID" value="NZ_JAKUML010000001.1"/>
</dbReference>
<keyword evidence="2" id="KW-1185">Reference proteome</keyword>
<evidence type="ECO:0000313" key="2">
    <source>
        <dbReference type="Proteomes" id="UP001139701"/>
    </source>
</evidence>
<dbReference type="Proteomes" id="UP001139701">
    <property type="component" value="Unassembled WGS sequence"/>
</dbReference>
<comment type="caution">
    <text evidence="1">The sequence shown here is derived from an EMBL/GenBank/DDBJ whole genome shotgun (WGS) entry which is preliminary data.</text>
</comment>
<organism evidence="1 2">
    <name type="scientific">Acinetobacter sedimenti</name>
    <dbReference type="NCBI Taxonomy" id="2919922"/>
    <lineage>
        <taxon>Bacteria</taxon>
        <taxon>Pseudomonadati</taxon>
        <taxon>Pseudomonadota</taxon>
        <taxon>Gammaproteobacteria</taxon>
        <taxon>Moraxellales</taxon>
        <taxon>Moraxellaceae</taxon>
        <taxon>Acinetobacter</taxon>
    </lineage>
</organism>
<protein>
    <submittedName>
        <fullName evidence="1">DUF4198 domain-containing protein</fullName>
    </submittedName>
</protein>
<gene>
    <name evidence="1" type="ORF">MKI79_00325</name>
</gene>
<proteinExistence type="predicted"/>